<organism evidence="2">
    <name type="scientific">viral metagenome</name>
    <dbReference type="NCBI Taxonomy" id="1070528"/>
    <lineage>
        <taxon>unclassified sequences</taxon>
        <taxon>metagenomes</taxon>
        <taxon>organismal metagenomes</taxon>
    </lineage>
</organism>
<reference evidence="2" key="1">
    <citation type="journal article" date="2020" name="Nature">
        <title>Giant virus diversity and host interactions through global metagenomics.</title>
        <authorList>
            <person name="Schulz F."/>
            <person name="Roux S."/>
            <person name="Paez-Espino D."/>
            <person name="Jungbluth S."/>
            <person name="Walsh D.A."/>
            <person name="Denef V.J."/>
            <person name="McMahon K.D."/>
            <person name="Konstantinidis K.T."/>
            <person name="Eloe-Fadrosh E.A."/>
            <person name="Kyrpides N.C."/>
            <person name="Woyke T."/>
        </authorList>
    </citation>
    <scope>NUCLEOTIDE SEQUENCE</scope>
    <source>
        <strain evidence="2">GVMAG-S-ERX556126-94</strain>
    </source>
</reference>
<dbReference type="InterPro" id="IPR043916">
    <property type="entry name" value="P8_CR"/>
</dbReference>
<dbReference type="EMBL" id="MN738839">
    <property type="protein sequence ID" value="QHT39226.1"/>
    <property type="molecule type" value="Genomic_DNA"/>
</dbReference>
<sequence>MSLYFSNAGPRKGAYDDTIGLDIDDEVVKSDGDGSYYDYDLLIKGVSGSGVIIPSDVDDGFPKRSDYTFLDTNSEMYKKAIQRDDGMAGRFQLKAFVADNQSATLDTMLEEKNNGLVKNINITRDNPLPPETSLVIKKDNTETSIKGILEVNSINDIFFSDMNTKVLQDTIRYKVNKNTGEVIARQSDNELYVIMRSIMLQFANFRTDISEIVNEVKRLNQKVIDYAVDNISTNVQQHKGYVDKLSKLPVPLDLPVYHAKKNTTYDISNII</sequence>
<evidence type="ECO:0000313" key="2">
    <source>
        <dbReference type="EMBL" id="QHT39226.1"/>
    </source>
</evidence>
<protein>
    <recommendedName>
        <fullName evidence="1">Minor capsid protein P8 central region domain-containing protein</fullName>
    </recommendedName>
</protein>
<accession>A0A6C0FBI6</accession>
<feature type="domain" description="Minor capsid protein P8 central region" evidence="1">
    <location>
        <begin position="151"/>
        <end position="264"/>
    </location>
</feature>
<proteinExistence type="predicted"/>
<dbReference type="AlphaFoldDB" id="A0A6C0FBI6"/>
<name>A0A6C0FBI6_9ZZZZ</name>
<dbReference type="Pfam" id="PF19065">
    <property type="entry name" value="P8_CR"/>
    <property type="match status" value="1"/>
</dbReference>
<evidence type="ECO:0000259" key="1">
    <source>
        <dbReference type="Pfam" id="PF19065"/>
    </source>
</evidence>